<dbReference type="GO" id="GO:0004190">
    <property type="term" value="F:aspartic-type endopeptidase activity"/>
    <property type="evidence" value="ECO:0007669"/>
    <property type="project" value="InterPro"/>
</dbReference>
<dbReference type="PROSITE" id="PS50175">
    <property type="entry name" value="ASP_PROT_RETROV"/>
    <property type="match status" value="1"/>
</dbReference>
<evidence type="ECO:0000259" key="1">
    <source>
        <dbReference type="PROSITE" id="PS50175"/>
    </source>
</evidence>
<name>A0A821X5G9_9BILA</name>
<protein>
    <recommendedName>
        <fullName evidence="1">Peptidase A2 domain-containing protein</fullName>
    </recommendedName>
</protein>
<sequence>IDSGAEICLIDIKNVKKNHNVNNIVDSGINVSGIGGSVKVHDDLANDLLLGADFIRSNNFIIDMANEKLLKRKSKLIQIELKAVEIIKSCNLNHYNNIPLPSKVDTVVKTHEHKVKLINENISGNKVINLNLENNIFDIDYTNGGVRLIETVNLKPQCSTNAAYNLDKKFKNKVNVFAVGIFPDKAVFNENLMIQSCVINSDCNNLVMPIINCSNNMIQLKAGTIIAFAQKLVDKNNGELAETSFEWCKNEVNAGENKKSESFMEMFRMDEAKLTIEQNLKVEGLLNKFSKCISLSENDVGKTSISHSIKLTRDIAIKQPIRRINGELAEEVETQLQQLSDDGIIRPSNSPWSSCIVPIKKRCGGLRLAIDYRLLNNLTVKDSFPLPNLNDAVYNLHGSVFFSTLDLTRADPIGNLLECRLGFAMQTQRSSA</sequence>
<organism evidence="2 3">
    <name type="scientific">Rotaria socialis</name>
    <dbReference type="NCBI Taxonomy" id="392032"/>
    <lineage>
        <taxon>Eukaryota</taxon>
        <taxon>Metazoa</taxon>
        <taxon>Spiralia</taxon>
        <taxon>Gnathifera</taxon>
        <taxon>Rotifera</taxon>
        <taxon>Eurotatoria</taxon>
        <taxon>Bdelloidea</taxon>
        <taxon>Philodinida</taxon>
        <taxon>Philodinidae</taxon>
        <taxon>Rotaria</taxon>
    </lineage>
</organism>
<dbReference type="InterPro" id="IPR001995">
    <property type="entry name" value="Peptidase_A2_cat"/>
</dbReference>
<reference evidence="2" key="1">
    <citation type="submission" date="2021-02" db="EMBL/GenBank/DDBJ databases">
        <authorList>
            <person name="Nowell W R."/>
        </authorList>
    </citation>
    <scope>NUCLEOTIDE SEQUENCE</scope>
</reference>
<dbReference type="AlphaFoldDB" id="A0A821X5G9"/>
<accession>A0A821X5G9</accession>
<dbReference type="EMBL" id="CAJOBS010009042">
    <property type="protein sequence ID" value="CAF4933366.1"/>
    <property type="molecule type" value="Genomic_DNA"/>
</dbReference>
<dbReference type="SUPFAM" id="SSF56672">
    <property type="entry name" value="DNA/RNA polymerases"/>
    <property type="match status" value="1"/>
</dbReference>
<feature type="non-terminal residue" evidence="2">
    <location>
        <position position="1"/>
    </location>
</feature>
<evidence type="ECO:0000313" key="2">
    <source>
        <dbReference type="EMBL" id="CAF4933366.1"/>
    </source>
</evidence>
<gene>
    <name evidence="2" type="ORF">TOA249_LOCUS32902</name>
</gene>
<dbReference type="GO" id="GO:0006508">
    <property type="term" value="P:proteolysis"/>
    <property type="evidence" value="ECO:0007669"/>
    <property type="project" value="InterPro"/>
</dbReference>
<dbReference type="Gene3D" id="3.30.70.270">
    <property type="match status" value="1"/>
</dbReference>
<dbReference type="InterPro" id="IPR043502">
    <property type="entry name" value="DNA/RNA_pol_sf"/>
</dbReference>
<dbReference type="InterPro" id="IPR043128">
    <property type="entry name" value="Rev_trsase/Diguanyl_cyclase"/>
</dbReference>
<dbReference type="Proteomes" id="UP000663838">
    <property type="component" value="Unassembled WGS sequence"/>
</dbReference>
<dbReference type="PANTHER" id="PTHR24559:SF435">
    <property type="entry name" value="RIBONUCLEASE H"/>
    <property type="match status" value="1"/>
</dbReference>
<dbReference type="Gene3D" id="3.10.10.10">
    <property type="entry name" value="HIV Type 1 Reverse Transcriptase, subunit A, domain 1"/>
    <property type="match status" value="1"/>
</dbReference>
<proteinExistence type="predicted"/>
<feature type="domain" description="Peptidase A2" evidence="1">
    <location>
        <begin position="1"/>
        <end position="39"/>
    </location>
</feature>
<dbReference type="PANTHER" id="PTHR24559">
    <property type="entry name" value="TRANSPOSON TY3-I GAG-POL POLYPROTEIN"/>
    <property type="match status" value="1"/>
</dbReference>
<evidence type="ECO:0000313" key="3">
    <source>
        <dbReference type="Proteomes" id="UP000663838"/>
    </source>
</evidence>
<dbReference type="InterPro" id="IPR053134">
    <property type="entry name" value="RNA-dir_DNA_polymerase"/>
</dbReference>
<comment type="caution">
    <text evidence="2">The sequence shown here is derived from an EMBL/GenBank/DDBJ whole genome shotgun (WGS) entry which is preliminary data.</text>
</comment>